<organism evidence="1 2">
    <name type="scientific">Lucilia cuprina</name>
    <name type="common">Green bottle fly</name>
    <name type="synonym">Australian sheep blowfly</name>
    <dbReference type="NCBI Taxonomy" id="7375"/>
    <lineage>
        <taxon>Eukaryota</taxon>
        <taxon>Metazoa</taxon>
        <taxon>Ecdysozoa</taxon>
        <taxon>Arthropoda</taxon>
        <taxon>Hexapoda</taxon>
        <taxon>Insecta</taxon>
        <taxon>Pterygota</taxon>
        <taxon>Neoptera</taxon>
        <taxon>Endopterygota</taxon>
        <taxon>Diptera</taxon>
        <taxon>Brachycera</taxon>
        <taxon>Muscomorpha</taxon>
        <taxon>Oestroidea</taxon>
        <taxon>Calliphoridae</taxon>
        <taxon>Luciliinae</taxon>
        <taxon>Lucilia</taxon>
    </lineage>
</organism>
<protein>
    <submittedName>
        <fullName evidence="1">Uncharacterized protein</fullName>
    </submittedName>
</protein>
<reference evidence="1 2" key="1">
    <citation type="journal article" date="2015" name="Nat. Commun.">
        <title>Lucilia cuprina genome unlocks parasitic fly biology to underpin future interventions.</title>
        <authorList>
            <person name="Anstead C.A."/>
            <person name="Korhonen P.K."/>
            <person name="Young N.D."/>
            <person name="Hall R.S."/>
            <person name="Jex A.R."/>
            <person name="Murali S.C."/>
            <person name="Hughes D.S."/>
            <person name="Lee S.F."/>
            <person name="Perry T."/>
            <person name="Stroehlein A.J."/>
            <person name="Ansell B.R."/>
            <person name="Breugelmans B."/>
            <person name="Hofmann A."/>
            <person name="Qu J."/>
            <person name="Dugan S."/>
            <person name="Lee S.L."/>
            <person name="Chao H."/>
            <person name="Dinh H."/>
            <person name="Han Y."/>
            <person name="Doddapaneni H.V."/>
            <person name="Worley K.C."/>
            <person name="Muzny D.M."/>
            <person name="Ioannidis P."/>
            <person name="Waterhouse R.M."/>
            <person name="Zdobnov E.M."/>
            <person name="James P.J."/>
            <person name="Bagnall N.H."/>
            <person name="Kotze A.C."/>
            <person name="Gibbs R.A."/>
            <person name="Richards S."/>
            <person name="Batterham P."/>
            <person name="Gasser R.B."/>
        </authorList>
    </citation>
    <scope>NUCLEOTIDE SEQUENCE [LARGE SCALE GENOMIC DNA]</scope>
    <source>
        <strain evidence="1 2">LS</strain>
        <tissue evidence="1">Full body</tissue>
    </source>
</reference>
<name>A0A0L0CA24_LUCCU</name>
<proteinExistence type="predicted"/>
<dbReference type="EMBL" id="JRES01000693">
    <property type="protein sequence ID" value="KNC29102.1"/>
    <property type="molecule type" value="Genomic_DNA"/>
</dbReference>
<evidence type="ECO:0000313" key="1">
    <source>
        <dbReference type="EMBL" id="KNC29102.1"/>
    </source>
</evidence>
<sequence>MRNQRKLMNEIFEMERNVDWSGVTYLSPIGILGAPGTNGLDAHVIPEFYARTSPGSHRG</sequence>
<gene>
    <name evidence="1" type="ORF">FF38_00943</name>
</gene>
<dbReference type="AlphaFoldDB" id="A0A0L0CA24"/>
<keyword evidence="2" id="KW-1185">Reference proteome</keyword>
<evidence type="ECO:0000313" key="2">
    <source>
        <dbReference type="Proteomes" id="UP000037069"/>
    </source>
</evidence>
<dbReference type="Proteomes" id="UP000037069">
    <property type="component" value="Unassembled WGS sequence"/>
</dbReference>
<comment type="caution">
    <text evidence="1">The sequence shown here is derived from an EMBL/GenBank/DDBJ whole genome shotgun (WGS) entry which is preliminary data.</text>
</comment>
<accession>A0A0L0CA24</accession>